<evidence type="ECO:0000259" key="5">
    <source>
        <dbReference type="PROSITE" id="PS50275"/>
    </source>
</evidence>
<keyword evidence="3" id="KW-0472">Membrane</keyword>
<dbReference type="OrthoDB" id="405996at2759"/>
<feature type="compositionally biased region" description="Polar residues" evidence="4">
    <location>
        <begin position="973"/>
        <end position="989"/>
    </location>
</feature>
<dbReference type="GO" id="GO:0046856">
    <property type="term" value="P:phosphatidylinositol dephosphorylation"/>
    <property type="evidence" value="ECO:0007669"/>
    <property type="project" value="InterPro"/>
</dbReference>
<keyword evidence="7" id="KW-1185">Reference proteome</keyword>
<comment type="subcellular location">
    <subcellularLocation>
        <location evidence="1">Endomembrane system</location>
    </subcellularLocation>
</comment>
<feature type="domain" description="SAC" evidence="5">
    <location>
        <begin position="267"/>
        <end position="625"/>
    </location>
</feature>
<proteinExistence type="predicted"/>
<reference evidence="6" key="1">
    <citation type="journal article" date="2020" name="Stud. Mycol.">
        <title>101 Dothideomycetes genomes: a test case for predicting lifestyles and emergence of pathogens.</title>
        <authorList>
            <person name="Haridas S."/>
            <person name="Albert R."/>
            <person name="Binder M."/>
            <person name="Bloem J."/>
            <person name="Labutti K."/>
            <person name="Salamov A."/>
            <person name="Andreopoulos B."/>
            <person name="Baker S."/>
            <person name="Barry K."/>
            <person name="Bills G."/>
            <person name="Bluhm B."/>
            <person name="Cannon C."/>
            <person name="Castanera R."/>
            <person name="Culley D."/>
            <person name="Daum C."/>
            <person name="Ezra D."/>
            <person name="Gonzalez J."/>
            <person name="Henrissat B."/>
            <person name="Kuo A."/>
            <person name="Liang C."/>
            <person name="Lipzen A."/>
            <person name="Lutzoni F."/>
            <person name="Magnuson J."/>
            <person name="Mondo S."/>
            <person name="Nolan M."/>
            <person name="Ohm R."/>
            <person name="Pangilinan J."/>
            <person name="Park H.-J."/>
            <person name="Ramirez L."/>
            <person name="Alfaro M."/>
            <person name="Sun H."/>
            <person name="Tritt A."/>
            <person name="Yoshinaga Y."/>
            <person name="Zwiers L.-H."/>
            <person name="Turgeon B."/>
            <person name="Goodwin S."/>
            <person name="Spatafora J."/>
            <person name="Crous P."/>
            <person name="Grigoriev I."/>
        </authorList>
    </citation>
    <scope>NUCLEOTIDE SEQUENCE</scope>
    <source>
        <strain evidence="6">CBS 123094</strain>
    </source>
</reference>
<evidence type="ECO:0000313" key="7">
    <source>
        <dbReference type="Proteomes" id="UP000799779"/>
    </source>
</evidence>
<dbReference type="PROSITE" id="PS50275">
    <property type="entry name" value="SAC"/>
    <property type="match status" value="1"/>
</dbReference>
<dbReference type="Pfam" id="PF02383">
    <property type="entry name" value="Syja_N"/>
    <property type="match status" value="1"/>
</dbReference>
<feature type="region of interest" description="Disordered" evidence="4">
    <location>
        <begin position="1"/>
        <end position="106"/>
    </location>
</feature>
<dbReference type="GO" id="GO:0012505">
    <property type="term" value="C:endomembrane system"/>
    <property type="evidence" value="ECO:0007669"/>
    <property type="project" value="UniProtKB-SubCell"/>
</dbReference>
<feature type="region of interest" description="Disordered" evidence="4">
    <location>
        <begin position="775"/>
        <end position="826"/>
    </location>
</feature>
<dbReference type="Proteomes" id="UP000799779">
    <property type="component" value="Unassembled WGS sequence"/>
</dbReference>
<feature type="compositionally biased region" description="Basic and acidic residues" evidence="4">
    <location>
        <begin position="22"/>
        <end position="51"/>
    </location>
</feature>
<evidence type="ECO:0000256" key="3">
    <source>
        <dbReference type="ARBA" id="ARBA00023136"/>
    </source>
</evidence>
<evidence type="ECO:0000256" key="4">
    <source>
        <dbReference type="SAM" id="MobiDB-lite"/>
    </source>
</evidence>
<evidence type="ECO:0000313" key="6">
    <source>
        <dbReference type="EMBL" id="KAF1994423.1"/>
    </source>
</evidence>
<protein>
    <recommendedName>
        <fullName evidence="5">SAC domain-containing protein</fullName>
    </recommendedName>
</protein>
<evidence type="ECO:0000256" key="2">
    <source>
        <dbReference type="ARBA" id="ARBA00022801"/>
    </source>
</evidence>
<dbReference type="PANTHER" id="PTHR45738:SF5">
    <property type="entry name" value="POLYPHOSPHOINOSITIDE PHOSPHATASE"/>
    <property type="match status" value="1"/>
</dbReference>
<dbReference type="InterPro" id="IPR002013">
    <property type="entry name" value="SAC_dom"/>
</dbReference>
<dbReference type="GO" id="GO:0043813">
    <property type="term" value="F:phosphatidylinositol-3,5-bisphosphate 5-phosphatase activity"/>
    <property type="evidence" value="ECO:0007669"/>
    <property type="project" value="InterPro"/>
</dbReference>
<feature type="compositionally biased region" description="Basic and acidic residues" evidence="4">
    <location>
        <begin position="1"/>
        <end position="14"/>
    </location>
</feature>
<organism evidence="6 7">
    <name type="scientific">Amniculicola lignicola CBS 123094</name>
    <dbReference type="NCBI Taxonomy" id="1392246"/>
    <lineage>
        <taxon>Eukaryota</taxon>
        <taxon>Fungi</taxon>
        <taxon>Dikarya</taxon>
        <taxon>Ascomycota</taxon>
        <taxon>Pezizomycotina</taxon>
        <taxon>Dothideomycetes</taxon>
        <taxon>Pleosporomycetidae</taxon>
        <taxon>Pleosporales</taxon>
        <taxon>Amniculicolaceae</taxon>
        <taxon>Amniculicola</taxon>
    </lineage>
</organism>
<evidence type="ECO:0000256" key="1">
    <source>
        <dbReference type="ARBA" id="ARBA00004308"/>
    </source>
</evidence>
<accession>A0A6A5VXZ0</accession>
<keyword evidence="2" id="KW-0378">Hydrolase</keyword>
<gene>
    <name evidence="6" type="ORF">P154DRAFT_527064</name>
</gene>
<feature type="region of interest" description="Disordered" evidence="4">
    <location>
        <begin position="959"/>
        <end position="989"/>
    </location>
</feature>
<dbReference type="PANTHER" id="PTHR45738">
    <property type="entry name" value="POLYPHOSPHOINOSITIDE PHOSPHATASE"/>
    <property type="match status" value="1"/>
</dbReference>
<dbReference type="InterPro" id="IPR043573">
    <property type="entry name" value="Fig4-like"/>
</dbReference>
<dbReference type="EMBL" id="ML977660">
    <property type="protein sequence ID" value="KAF1994423.1"/>
    <property type="molecule type" value="Genomic_DNA"/>
</dbReference>
<sequence>MDASKSKQEHDERPGSSGTESPRPEEEQQENVHEKTEDVGDRSSSDVRDSAMKVNNEAPVNEFLPEKDLEKPLGMQRGETESMKFDGEEEDPAIPDSFQRSMSPAVMQRNKSAAYEKVGEEGINRMHKFSLYETSTRFYLVGADIMDKHYRVLKIDRTAPPGHLNIFEDDIVYDKREMNQLLNAIDDGNKGQGGMKLKCSTWGLLGFIRFTEAYYMLLITKRAQVAMLGGHYVYQVDGTELIPLTTGSTSRFQKDRSHDEARFLGILSNLDLTRSFYFSYAYNLTRSLQQNIIRQRTALNEGRRTMRPDFQDMFVWNQYLLEPATAALKNVYDWCHPIIHGHIDQSSIDVFGRRVYMTIIARRSRLFAGARYLKRGVNDLGHVANDVETEQIVSEALTTAFHAPGPRLFSNPTYTSYVQHRGSIPLYWTQDNTGVTPKPDIDLNVIDPFYASAALHFDNLFKRYGAPIFVLNLIKARERTPRESKLLYEYQNAINYLNQSLPLDSKIQYEAFDMARASKTRGQDVIGTLEHLAEKAMRQTGFFHNGDVDFDSPRVQNGVARTNCIDCLDRTNAAQFVLGKRALGRQLQALGIIAGNTVEYDTDCVDIFTQMFHGHGDAIAIQYGGSHLVNTMATYRKLNHWQSSSRDMVESFKRYYHNSFLDSQRQEAYNLFLGYYTYVHGQPLLWDLTTDYYLHHDDPRIWLNKPRRDYIHWHTPEHLEPRTIPATVMPRRRQLRLTQDGISAHDDFWLEYYRPLAISSFLKIFAFRLNSPRYPPDKTYPTRDQDFSPFVVRRKQQDQDSPGKTGKKPHRKEVTIVDPSSETDSRIDSIMDKRRRDRLNFSEVGSPIKQSILRDPHFETNLPTQANIGTFPSLTTSTSTGLSNSTPKSFRPANKALINQWTLAQFHDNSLNPSVTAAEEDEYSRYIEHPLDLPLVVSTETPSPDDPSALEFYEYLYMSSGEQPPPTKETNTDHQTNNTGLTRPTNDDASSILSGFSRPTSAAGYSINNIPFSHQSYVHDRPSTSHSFSHPHSFSFSHPHSHSHFHSYPHTHSFHPAIVDDSDAREEARLQAAEEEIEEFEEFLKVTENPLDVLEEDGAKKRYKAYRQWLKGKSFFKQSKLDPEWREQVPVR</sequence>
<name>A0A6A5VXZ0_9PLEO</name>
<dbReference type="AlphaFoldDB" id="A0A6A5VXZ0"/>